<reference evidence="2" key="2">
    <citation type="submission" date="2020-09" db="EMBL/GenBank/DDBJ databases">
        <authorList>
            <person name="Sun Q."/>
            <person name="Zhou Y."/>
        </authorList>
    </citation>
    <scope>NUCLEOTIDE SEQUENCE</scope>
    <source>
        <strain evidence="2">CGMCC 4.7308</strain>
    </source>
</reference>
<dbReference type="Proteomes" id="UP000655208">
    <property type="component" value="Unassembled WGS sequence"/>
</dbReference>
<dbReference type="Gene3D" id="2.60.40.3710">
    <property type="match status" value="1"/>
</dbReference>
<dbReference type="EMBL" id="BMNA01000024">
    <property type="protein sequence ID" value="GGM19322.1"/>
    <property type="molecule type" value="Genomic_DNA"/>
</dbReference>
<evidence type="ECO:0000259" key="1">
    <source>
        <dbReference type="Pfam" id="PF17964"/>
    </source>
</evidence>
<evidence type="ECO:0000313" key="3">
    <source>
        <dbReference type="Proteomes" id="UP000655208"/>
    </source>
</evidence>
<sequence>MIFPSFEPPPDRGQIGVGQPLSVIFDQPPADRAAAERALSVTTVPAVEGSWSWVDDRTVHSRPREYWPAGTQKRPKDRRFRCADAPGPCCGSLTSSVAVCVCCKTPWCQHPPVDGATTKAANHT</sequence>
<evidence type="ECO:0000313" key="2">
    <source>
        <dbReference type="EMBL" id="GGM19322.1"/>
    </source>
</evidence>
<accession>A0A917TE35</accession>
<feature type="domain" description="Bacterial Ig" evidence="1">
    <location>
        <begin position="11"/>
        <end position="72"/>
    </location>
</feature>
<organism evidence="2 3">
    <name type="scientific">Nakamurella endophytica</name>
    <dbReference type="NCBI Taxonomy" id="1748367"/>
    <lineage>
        <taxon>Bacteria</taxon>
        <taxon>Bacillati</taxon>
        <taxon>Actinomycetota</taxon>
        <taxon>Actinomycetes</taxon>
        <taxon>Nakamurellales</taxon>
        <taxon>Nakamurellaceae</taxon>
        <taxon>Nakamurella</taxon>
    </lineage>
</organism>
<reference evidence="2" key="1">
    <citation type="journal article" date="2014" name="Int. J. Syst. Evol. Microbiol.">
        <title>Complete genome sequence of Corynebacterium casei LMG S-19264T (=DSM 44701T), isolated from a smear-ripened cheese.</title>
        <authorList>
            <consortium name="US DOE Joint Genome Institute (JGI-PGF)"/>
            <person name="Walter F."/>
            <person name="Albersmeier A."/>
            <person name="Kalinowski J."/>
            <person name="Ruckert C."/>
        </authorList>
    </citation>
    <scope>NUCLEOTIDE SEQUENCE</scope>
    <source>
        <strain evidence="2">CGMCC 4.7308</strain>
    </source>
</reference>
<dbReference type="AlphaFoldDB" id="A0A917TE35"/>
<proteinExistence type="predicted"/>
<dbReference type="InterPro" id="IPR041280">
    <property type="entry name" value="Big_10"/>
</dbReference>
<gene>
    <name evidence="2" type="ORF">GCM10011594_44200</name>
</gene>
<protein>
    <recommendedName>
        <fullName evidence="1">Bacterial Ig domain-containing protein</fullName>
    </recommendedName>
</protein>
<comment type="caution">
    <text evidence="2">The sequence shown here is derived from an EMBL/GenBank/DDBJ whole genome shotgun (WGS) entry which is preliminary data.</text>
</comment>
<dbReference type="Pfam" id="PF17964">
    <property type="entry name" value="Big_10"/>
    <property type="match status" value="1"/>
</dbReference>
<name>A0A917TE35_9ACTN</name>
<keyword evidence="3" id="KW-1185">Reference proteome</keyword>